<keyword evidence="1" id="KW-0812">Transmembrane</keyword>
<evidence type="ECO:0000256" key="1">
    <source>
        <dbReference type="SAM" id="Phobius"/>
    </source>
</evidence>
<evidence type="ECO:0000313" key="3">
    <source>
        <dbReference type="Proteomes" id="UP000004121"/>
    </source>
</evidence>
<dbReference type="InParanoid" id="C2L111"/>
<reference evidence="2 3" key="1">
    <citation type="submission" date="2009-04" db="EMBL/GenBank/DDBJ databases">
        <authorList>
            <person name="Qin X."/>
            <person name="Bachman B."/>
            <person name="Battles P."/>
            <person name="Bell A."/>
            <person name="Bess C."/>
            <person name="Bickham C."/>
            <person name="Chaboub L."/>
            <person name="Chen D."/>
            <person name="Coyle M."/>
            <person name="Deiros D.R."/>
            <person name="Dinh H."/>
            <person name="Forbes L."/>
            <person name="Fowler G."/>
            <person name="Francisco L."/>
            <person name="Fu Q."/>
            <person name="Gubbala S."/>
            <person name="Hale W."/>
            <person name="Han Y."/>
            <person name="Hemphill L."/>
            <person name="Highlander S.K."/>
            <person name="Hirani K."/>
            <person name="Hogues M."/>
            <person name="Jackson L."/>
            <person name="Jakkamsetti A."/>
            <person name="Javaid M."/>
            <person name="Jiang H."/>
            <person name="Korchina V."/>
            <person name="Kovar C."/>
            <person name="Lara F."/>
            <person name="Lee S."/>
            <person name="Mata R."/>
            <person name="Mathew T."/>
            <person name="Moen C."/>
            <person name="Morales K."/>
            <person name="Munidasa M."/>
            <person name="Nazareth L."/>
            <person name="Ngo R."/>
            <person name="Nguyen L."/>
            <person name="Okwuonu G."/>
            <person name="Ongeri F."/>
            <person name="Patil S."/>
            <person name="Petrosino J."/>
            <person name="Pham C."/>
            <person name="Pham P."/>
            <person name="Pu L.-L."/>
            <person name="Puazo M."/>
            <person name="Raj R."/>
            <person name="Reid J."/>
            <person name="Rouhana J."/>
            <person name="Saada N."/>
            <person name="Shang Y."/>
            <person name="Simmons D."/>
            <person name="Thornton R."/>
            <person name="Warren J."/>
            <person name="Weissenberger G."/>
            <person name="Zhang J."/>
            <person name="Zhang L."/>
            <person name="Zhou C."/>
            <person name="Zhu D."/>
            <person name="Muzny D."/>
            <person name="Worley K."/>
            <person name="Gibbs R."/>
        </authorList>
    </citation>
    <scope>NUCLEOTIDE SEQUENCE [LARGE SCALE GENOMIC DNA]</scope>
    <source>
        <strain evidence="2 3">F0268</strain>
    </source>
</reference>
<dbReference type="STRING" id="585501.HMPREF6123_2430"/>
<keyword evidence="1" id="KW-1133">Transmembrane helix</keyword>
<proteinExistence type="predicted"/>
<gene>
    <name evidence="2" type="ORF">HMPREF6123_2430</name>
</gene>
<keyword evidence="3" id="KW-1185">Reference proteome</keyword>
<sequence>MKILKNKEREPYARNFVHRIPLYFLTIFMIFVQMPKKFFVKLLSIALEDFPFIFYFC</sequence>
<dbReference type="EMBL" id="ACKX01000232">
    <property type="protein sequence ID" value="EEJ50298.1"/>
    <property type="molecule type" value="Genomic_DNA"/>
</dbReference>
<name>C2L111_9FIRM</name>
<feature type="transmembrane region" description="Helical" evidence="1">
    <location>
        <begin position="12"/>
        <end position="32"/>
    </location>
</feature>
<evidence type="ECO:0000313" key="2">
    <source>
        <dbReference type="EMBL" id="EEJ50298.1"/>
    </source>
</evidence>
<comment type="caution">
    <text evidence="2">The sequence shown here is derived from an EMBL/GenBank/DDBJ whole genome shotgun (WGS) entry which is preliminary data.</text>
</comment>
<dbReference type="AlphaFoldDB" id="C2L111"/>
<keyword evidence="1" id="KW-0472">Membrane</keyword>
<accession>C2L111</accession>
<organism evidence="2 3">
    <name type="scientific">Oribacterium sinus F0268</name>
    <dbReference type="NCBI Taxonomy" id="585501"/>
    <lineage>
        <taxon>Bacteria</taxon>
        <taxon>Bacillati</taxon>
        <taxon>Bacillota</taxon>
        <taxon>Clostridia</taxon>
        <taxon>Lachnospirales</taxon>
        <taxon>Lachnospiraceae</taxon>
        <taxon>Oribacterium</taxon>
    </lineage>
</organism>
<protein>
    <submittedName>
        <fullName evidence="2">Uncharacterized protein</fullName>
    </submittedName>
</protein>
<dbReference type="Proteomes" id="UP000004121">
    <property type="component" value="Unassembled WGS sequence"/>
</dbReference>
<dbReference type="HOGENOM" id="CLU_2992319_0_0_9"/>